<dbReference type="PRINTS" id="PR00032">
    <property type="entry name" value="HTHARAC"/>
</dbReference>
<comment type="caution">
    <text evidence="5">The sequence shown here is derived from an EMBL/GenBank/DDBJ whole genome shotgun (WGS) entry which is preliminary data.</text>
</comment>
<feature type="domain" description="HTH araC/xylS-type" evidence="4">
    <location>
        <begin position="211"/>
        <end position="309"/>
    </location>
</feature>
<evidence type="ECO:0000256" key="1">
    <source>
        <dbReference type="ARBA" id="ARBA00023015"/>
    </source>
</evidence>
<dbReference type="SMART" id="SM00342">
    <property type="entry name" value="HTH_ARAC"/>
    <property type="match status" value="1"/>
</dbReference>
<reference evidence="5 6" key="1">
    <citation type="submission" date="2023-11" db="EMBL/GenBank/DDBJ databases">
        <title>Paucibacter sp. nov., isolated from fresh soil in Korea.</title>
        <authorList>
            <person name="Le N.T.T."/>
        </authorList>
    </citation>
    <scope>NUCLEOTIDE SEQUENCE [LARGE SCALE GENOMIC DNA]</scope>
    <source>
        <strain evidence="5 6">R3-3</strain>
    </source>
</reference>
<dbReference type="PROSITE" id="PS01124">
    <property type="entry name" value="HTH_ARAC_FAMILY_2"/>
    <property type="match status" value="1"/>
</dbReference>
<dbReference type="InterPro" id="IPR020449">
    <property type="entry name" value="Tscrpt_reg_AraC-type_HTH"/>
</dbReference>
<dbReference type="InterPro" id="IPR009057">
    <property type="entry name" value="Homeodomain-like_sf"/>
</dbReference>
<gene>
    <name evidence="5" type="ORF">SNE35_18970</name>
</gene>
<keyword evidence="2" id="KW-0238">DNA-binding</keyword>
<dbReference type="Gene3D" id="1.10.10.60">
    <property type="entry name" value="Homeodomain-like"/>
    <property type="match status" value="2"/>
</dbReference>
<dbReference type="PROSITE" id="PS00041">
    <property type="entry name" value="HTH_ARAC_FAMILY_1"/>
    <property type="match status" value="1"/>
</dbReference>
<evidence type="ECO:0000313" key="5">
    <source>
        <dbReference type="EMBL" id="MDY0746603.1"/>
    </source>
</evidence>
<dbReference type="PANTHER" id="PTHR46796:SF7">
    <property type="entry name" value="ARAC FAMILY TRANSCRIPTIONAL REGULATOR"/>
    <property type="match status" value="1"/>
</dbReference>
<dbReference type="Pfam" id="PF12833">
    <property type="entry name" value="HTH_18"/>
    <property type="match status" value="1"/>
</dbReference>
<dbReference type="InterPro" id="IPR050204">
    <property type="entry name" value="AraC_XylS_family_regulators"/>
</dbReference>
<dbReference type="SUPFAM" id="SSF46689">
    <property type="entry name" value="Homeodomain-like"/>
    <property type="match status" value="2"/>
</dbReference>
<sequence>MLDRPADADDDPLSQVVALLRPRTALSASLEAGGAWCLRFPASPTTIKFLAVESGGCWMRREGEPERQLRTGDCFLMTRGAPYVLASDLALPERDARELYAVARDGRARQGSGDGVTVRGGRFDFEASHAALLLDMLPPVVHVAATSEAAAVIRWALVQLAGESNGAKAGTTLMRSHLAQVLLLQILRTHLASQDGQGTGWIAALADRQIGPVVARLHGDPAARWTLAELAGLAAMSRSGFAARFKSLVGLPPLDYLMRLRMLQAARALREGGSSVATVAVSLGYDSDSAFSHAFKRVMGSSPSAWRARSQA</sequence>
<accession>A0ABU5DJY3</accession>
<evidence type="ECO:0000313" key="6">
    <source>
        <dbReference type="Proteomes" id="UP001285263"/>
    </source>
</evidence>
<keyword evidence="1" id="KW-0805">Transcription regulation</keyword>
<dbReference type="RefSeq" id="WP_320424547.1">
    <property type="nucleotide sequence ID" value="NZ_JAXCLA010000006.1"/>
</dbReference>
<dbReference type="PANTHER" id="PTHR46796">
    <property type="entry name" value="HTH-TYPE TRANSCRIPTIONAL ACTIVATOR RHAS-RELATED"/>
    <property type="match status" value="1"/>
</dbReference>
<evidence type="ECO:0000259" key="4">
    <source>
        <dbReference type="PROSITE" id="PS01124"/>
    </source>
</evidence>
<keyword evidence="6" id="KW-1185">Reference proteome</keyword>
<dbReference type="InterPro" id="IPR032783">
    <property type="entry name" value="AraC_lig"/>
</dbReference>
<evidence type="ECO:0000256" key="2">
    <source>
        <dbReference type="ARBA" id="ARBA00023125"/>
    </source>
</evidence>
<keyword evidence="3" id="KW-0804">Transcription</keyword>
<name>A0ABU5DJY3_9BURK</name>
<dbReference type="Pfam" id="PF12852">
    <property type="entry name" value="Cupin_6"/>
    <property type="match status" value="1"/>
</dbReference>
<dbReference type="EMBL" id="JAXCLA010000006">
    <property type="protein sequence ID" value="MDY0746603.1"/>
    <property type="molecule type" value="Genomic_DNA"/>
</dbReference>
<evidence type="ECO:0000256" key="3">
    <source>
        <dbReference type="ARBA" id="ARBA00023163"/>
    </source>
</evidence>
<dbReference type="Proteomes" id="UP001285263">
    <property type="component" value="Unassembled WGS sequence"/>
</dbReference>
<dbReference type="InterPro" id="IPR018062">
    <property type="entry name" value="HTH_AraC-typ_CS"/>
</dbReference>
<dbReference type="InterPro" id="IPR018060">
    <property type="entry name" value="HTH_AraC"/>
</dbReference>
<organism evidence="5 6">
    <name type="scientific">Roseateles agri</name>
    <dbReference type="NCBI Taxonomy" id="3098619"/>
    <lineage>
        <taxon>Bacteria</taxon>
        <taxon>Pseudomonadati</taxon>
        <taxon>Pseudomonadota</taxon>
        <taxon>Betaproteobacteria</taxon>
        <taxon>Burkholderiales</taxon>
        <taxon>Sphaerotilaceae</taxon>
        <taxon>Roseateles</taxon>
    </lineage>
</organism>
<protein>
    <submittedName>
        <fullName evidence="5">AraC family transcriptional regulator</fullName>
    </submittedName>
</protein>
<proteinExistence type="predicted"/>